<feature type="compositionally biased region" description="Polar residues" evidence="1">
    <location>
        <begin position="1"/>
        <end position="24"/>
    </location>
</feature>
<gene>
    <name evidence="2" type="ORF">PPACK8108_LOCUS14862</name>
</gene>
<comment type="caution">
    <text evidence="2">The sequence shown here is derived from an EMBL/GenBank/DDBJ whole genome shotgun (WGS) entry which is preliminary data.</text>
</comment>
<dbReference type="AlphaFoldDB" id="A0AAV0B7V7"/>
<keyword evidence="3" id="KW-1185">Reference proteome</keyword>
<evidence type="ECO:0000313" key="2">
    <source>
        <dbReference type="EMBL" id="CAH7682135.1"/>
    </source>
</evidence>
<proteinExistence type="predicted"/>
<evidence type="ECO:0000256" key="1">
    <source>
        <dbReference type="SAM" id="MobiDB-lite"/>
    </source>
</evidence>
<dbReference type="EMBL" id="CALTRL010003874">
    <property type="protein sequence ID" value="CAH7682135.1"/>
    <property type="molecule type" value="Genomic_DNA"/>
</dbReference>
<sequence>MPDEATTTNYQGPTKNNDRSSNAEQVEEHRRKGKEIEKRVMVKRDQWMVWKDVQ</sequence>
<protein>
    <submittedName>
        <fullName evidence="2">Uncharacterized protein</fullName>
    </submittedName>
</protein>
<reference evidence="2" key="1">
    <citation type="submission" date="2022-06" db="EMBL/GenBank/DDBJ databases">
        <authorList>
            <consortium name="SYNGENTA / RWTH Aachen University"/>
        </authorList>
    </citation>
    <scope>NUCLEOTIDE SEQUENCE</scope>
</reference>
<organism evidence="2 3">
    <name type="scientific">Phakopsora pachyrhizi</name>
    <name type="common">Asian soybean rust disease fungus</name>
    <dbReference type="NCBI Taxonomy" id="170000"/>
    <lineage>
        <taxon>Eukaryota</taxon>
        <taxon>Fungi</taxon>
        <taxon>Dikarya</taxon>
        <taxon>Basidiomycota</taxon>
        <taxon>Pucciniomycotina</taxon>
        <taxon>Pucciniomycetes</taxon>
        <taxon>Pucciniales</taxon>
        <taxon>Phakopsoraceae</taxon>
        <taxon>Phakopsora</taxon>
    </lineage>
</organism>
<accession>A0AAV0B7V7</accession>
<dbReference type="Proteomes" id="UP001153365">
    <property type="component" value="Unassembled WGS sequence"/>
</dbReference>
<feature type="region of interest" description="Disordered" evidence="1">
    <location>
        <begin position="1"/>
        <end position="34"/>
    </location>
</feature>
<evidence type="ECO:0000313" key="3">
    <source>
        <dbReference type="Proteomes" id="UP001153365"/>
    </source>
</evidence>
<name>A0AAV0B7V7_PHAPC</name>